<comment type="caution">
    <text evidence="1">The sequence shown here is derived from an EMBL/GenBank/DDBJ whole genome shotgun (WGS) entry which is preliminary data.</text>
</comment>
<sequence>MPVAETLKEINDVIKQVAEFIKTDETVKPDFDEYIKTMGTKAHSTDFQAACFNYIFERRLTEDRKSIIELYQENVKKIPADTKKILKALKNSLSSVFEIRRITKTGFQLYNIINEKDYEVTSLVKMTTFRGMGPGQYVVARVFSFEKTYYLLEISGVLSTTRRDDVYRFAVAKIIQNPELVYLDNPKKMKEIEKDIKALYAKFTDFFGSDEVITTNKYADDIIGLFNDYAEGGEKK</sequence>
<protein>
    <submittedName>
        <fullName evidence="1">Uncharacterized protein</fullName>
    </submittedName>
</protein>
<evidence type="ECO:0000313" key="1">
    <source>
        <dbReference type="EMBL" id="MBO8430564.1"/>
    </source>
</evidence>
<feature type="non-terminal residue" evidence="1">
    <location>
        <position position="236"/>
    </location>
</feature>
<organism evidence="1 2">
    <name type="scientific">Candidatus Scatousia excrementipullorum</name>
    <dbReference type="NCBI Taxonomy" id="2840936"/>
    <lineage>
        <taxon>Bacteria</taxon>
        <taxon>Candidatus Scatousia</taxon>
    </lineage>
</organism>
<gene>
    <name evidence="1" type="ORF">IAC76_04185</name>
</gene>
<dbReference type="InterPro" id="IPR058292">
    <property type="entry name" value="DUF7986"/>
</dbReference>
<dbReference type="Proteomes" id="UP000823632">
    <property type="component" value="Unassembled WGS sequence"/>
</dbReference>
<reference evidence="1" key="1">
    <citation type="submission" date="2020-10" db="EMBL/GenBank/DDBJ databases">
        <authorList>
            <person name="Gilroy R."/>
        </authorList>
    </citation>
    <scope>NUCLEOTIDE SEQUENCE</scope>
    <source>
        <strain evidence="1">10192</strain>
    </source>
</reference>
<reference evidence="1" key="2">
    <citation type="journal article" date="2021" name="PeerJ">
        <title>Extensive microbial diversity within the chicken gut microbiome revealed by metagenomics and culture.</title>
        <authorList>
            <person name="Gilroy R."/>
            <person name="Ravi A."/>
            <person name="Getino M."/>
            <person name="Pursley I."/>
            <person name="Horton D.L."/>
            <person name="Alikhan N.F."/>
            <person name="Baker D."/>
            <person name="Gharbi K."/>
            <person name="Hall N."/>
            <person name="Watson M."/>
            <person name="Adriaenssens E.M."/>
            <person name="Foster-Nyarko E."/>
            <person name="Jarju S."/>
            <person name="Secka A."/>
            <person name="Antonio M."/>
            <person name="Oren A."/>
            <person name="Chaudhuri R.R."/>
            <person name="La Ragione R."/>
            <person name="Hildebrand F."/>
            <person name="Pallen M.J."/>
        </authorList>
    </citation>
    <scope>NUCLEOTIDE SEQUENCE</scope>
    <source>
        <strain evidence="1">10192</strain>
    </source>
</reference>
<dbReference type="AlphaFoldDB" id="A0A9D9GZK6"/>
<dbReference type="Pfam" id="PF25948">
    <property type="entry name" value="DUF7986"/>
    <property type="match status" value="1"/>
</dbReference>
<name>A0A9D9GZK6_9BACT</name>
<dbReference type="EMBL" id="JADIND010000089">
    <property type="protein sequence ID" value="MBO8430564.1"/>
    <property type="molecule type" value="Genomic_DNA"/>
</dbReference>
<accession>A0A9D9GZK6</accession>
<proteinExistence type="predicted"/>
<evidence type="ECO:0000313" key="2">
    <source>
        <dbReference type="Proteomes" id="UP000823632"/>
    </source>
</evidence>